<dbReference type="SUPFAM" id="SSF50129">
    <property type="entry name" value="GroES-like"/>
    <property type="match status" value="1"/>
</dbReference>
<dbReference type="RefSeq" id="XP_016607184.1">
    <property type="nucleotide sequence ID" value="XM_016753616.1"/>
</dbReference>
<sequence length="337" mass="35472">MPKAVLAKQVGSLSDNIYVGDVEKPTPGPGQVVIKVHSAAINPIDWKIVKSGFMVSSWPSQLGIDLSGTIDSLGPNTEESGFKPGDQVFGSSILQAFSEYALADANNIHKKPSNLSFDEAATLGTGLNTTIVGLFSETSGLGLARPQENRRWFVPEWVLVWGGATSMGAYAVQLAAAAGYSVVATASPKNAEYVQSLGAVQVFDYNAPDTVAKIREQTGNRLRLAFDAIGGEIPGQIVETLVANPEFPSTIVSLLQKADSLTLPDGVNFKAVFGAAPETVEFVSGVIDEVLGYIQEGRIRPNRVKVIDGGLEGVKEALELSAAGKVSAEKLVVQVSA</sequence>
<dbReference type="CDD" id="cd08249">
    <property type="entry name" value="enoyl_reductase_like"/>
    <property type="match status" value="1"/>
</dbReference>
<dbReference type="GeneID" id="27688778"/>
<dbReference type="InterPro" id="IPR036291">
    <property type="entry name" value="NAD(P)-bd_dom_sf"/>
</dbReference>
<proteinExistence type="predicted"/>
<feature type="domain" description="Enoyl reductase (ER)" evidence="1">
    <location>
        <begin position="12"/>
        <end position="333"/>
    </location>
</feature>
<dbReference type="PANTHER" id="PTHR45348:SF2">
    <property type="entry name" value="ZINC-TYPE ALCOHOL DEHYDROGENASE-LIKE PROTEIN C2E1P3.01"/>
    <property type="match status" value="1"/>
</dbReference>
<accession>A0A0L0HDU6</accession>
<dbReference type="InterPro" id="IPR011032">
    <property type="entry name" value="GroES-like_sf"/>
</dbReference>
<dbReference type="eggNOG" id="KOG1198">
    <property type="taxonomic scope" value="Eukaryota"/>
</dbReference>
<dbReference type="Gene3D" id="3.90.180.10">
    <property type="entry name" value="Medium-chain alcohol dehydrogenases, catalytic domain"/>
    <property type="match status" value="1"/>
</dbReference>
<dbReference type="EMBL" id="KQ257458">
    <property type="protein sequence ID" value="KNC99144.1"/>
    <property type="molecule type" value="Genomic_DNA"/>
</dbReference>
<dbReference type="OMA" id="YNSGQEY"/>
<dbReference type="InterPro" id="IPR013154">
    <property type="entry name" value="ADH-like_N"/>
</dbReference>
<reference evidence="2 3" key="1">
    <citation type="submission" date="2009-08" db="EMBL/GenBank/DDBJ databases">
        <title>The Genome Sequence of Spizellomyces punctatus strain DAOM BR117.</title>
        <authorList>
            <consortium name="The Broad Institute Genome Sequencing Platform"/>
            <person name="Russ C."/>
            <person name="Cuomo C."/>
            <person name="Shea T."/>
            <person name="Young S.K."/>
            <person name="Zeng Q."/>
            <person name="Koehrsen M."/>
            <person name="Haas B."/>
            <person name="Borodovsky M."/>
            <person name="Guigo R."/>
            <person name="Alvarado L."/>
            <person name="Berlin A."/>
            <person name="Bochicchio J."/>
            <person name="Borenstein D."/>
            <person name="Chapman S."/>
            <person name="Chen Z."/>
            <person name="Engels R."/>
            <person name="Freedman E."/>
            <person name="Gellesch M."/>
            <person name="Goldberg J."/>
            <person name="Griggs A."/>
            <person name="Gujja S."/>
            <person name="Heiman D."/>
            <person name="Hepburn T."/>
            <person name="Howarth C."/>
            <person name="Jen D."/>
            <person name="Larson L."/>
            <person name="Lewis B."/>
            <person name="Mehta T."/>
            <person name="Park D."/>
            <person name="Pearson M."/>
            <person name="Roberts A."/>
            <person name="Saif S."/>
            <person name="Shenoy N."/>
            <person name="Sisk P."/>
            <person name="Stolte C."/>
            <person name="Sykes S."/>
            <person name="Thomson T."/>
            <person name="Walk T."/>
            <person name="White J."/>
            <person name="Yandava C."/>
            <person name="Burger G."/>
            <person name="Gray M.W."/>
            <person name="Holland P.W.H."/>
            <person name="King N."/>
            <person name="Lang F.B.F."/>
            <person name="Roger A.J."/>
            <person name="Ruiz-Trillo I."/>
            <person name="Lander E."/>
            <person name="Nusbaum C."/>
        </authorList>
    </citation>
    <scope>NUCLEOTIDE SEQUENCE [LARGE SCALE GENOMIC DNA]</scope>
    <source>
        <strain evidence="2 3">DAOM BR117</strain>
    </source>
</reference>
<protein>
    <recommendedName>
        <fullName evidence="1">Enoyl reductase (ER) domain-containing protein</fullName>
    </recommendedName>
</protein>
<dbReference type="AlphaFoldDB" id="A0A0L0HDU6"/>
<dbReference type="Gene3D" id="3.40.50.720">
    <property type="entry name" value="NAD(P)-binding Rossmann-like Domain"/>
    <property type="match status" value="1"/>
</dbReference>
<dbReference type="Pfam" id="PF00107">
    <property type="entry name" value="ADH_zinc_N"/>
    <property type="match status" value="1"/>
</dbReference>
<dbReference type="OrthoDB" id="10257049at2759"/>
<dbReference type="Proteomes" id="UP000053201">
    <property type="component" value="Unassembled WGS sequence"/>
</dbReference>
<dbReference type="GO" id="GO:0016651">
    <property type="term" value="F:oxidoreductase activity, acting on NAD(P)H"/>
    <property type="evidence" value="ECO:0007669"/>
    <property type="project" value="InterPro"/>
</dbReference>
<dbReference type="VEuPathDB" id="FungiDB:SPPG_05402"/>
<dbReference type="Pfam" id="PF08240">
    <property type="entry name" value="ADH_N"/>
    <property type="match status" value="1"/>
</dbReference>
<dbReference type="FunCoup" id="A0A0L0HDU6">
    <property type="interactions" value="10"/>
</dbReference>
<gene>
    <name evidence="2" type="ORF">SPPG_05402</name>
</gene>
<dbReference type="SUPFAM" id="SSF51735">
    <property type="entry name" value="NAD(P)-binding Rossmann-fold domains"/>
    <property type="match status" value="1"/>
</dbReference>
<evidence type="ECO:0000313" key="3">
    <source>
        <dbReference type="Proteomes" id="UP000053201"/>
    </source>
</evidence>
<dbReference type="InterPro" id="IPR047122">
    <property type="entry name" value="Trans-enoyl_RdTase-like"/>
</dbReference>
<dbReference type="PANTHER" id="PTHR45348">
    <property type="entry name" value="HYPOTHETICAL OXIDOREDUCTASE (EUROFUNG)"/>
    <property type="match status" value="1"/>
</dbReference>
<evidence type="ECO:0000259" key="1">
    <source>
        <dbReference type="SMART" id="SM00829"/>
    </source>
</evidence>
<dbReference type="InParanoid" id="A0A0L0HDU6"/>
<dbReference type="InterPro" id="IPR020843">
    <property type="entry name" value="ER"/>
</dbReference>
<name>A0A0L0HDU6_SPIPD</name>
<organism evidence="2 3">
    <name type="scientific">Spizellomyces punctatus (strain DAOM BR117)</name>
    <dbReference type="NCBI Taxonomy" id="645134"/>
    <lineage>
        <taxon>Eukaryota</taxon>
        <taxon>Fungi</taxon>
        <taxon>Fungi incertae sedis</taxon>
        <taxon>Chytridiomycota</taxon>
        <taxon>Chytridiomycota incertae sedis</taxon>
        <taxon>Chytridiomycetes</taxon>
        <taxon>Spizellomycetales</taxon>
        <taxon>Spizellomycetaceae</taxon>
        <taxon>Spizellomyces</taxon>
    </lineage>
</organism>
<keyword evidence="3" id="KW-1185">Reference proteome</keyword>
<evidence type="ECO:0000313" key="2">
    <source>
        <dbReference type="EMBL" id="KNC99144.1"/>
    </source>
</evidence>
<dbReference type="InterPro" id="IPR013149">
    <property type="entry name" value="ADH-like_C"/>
</dbReference>
<dbReference type="SMART" id="SM00829">
    <property type="entry name" value="PKS_ER"/>
    <property type="match status" value="1"/>
</dbReference>
<dbReference type="STRING" id="645134.A0A0L0HDU6"/>